<evidence type="ECO:0000313" key="2">
    <source>
        <dbReference type="Proteomes" id="UP000239872"/>
    </source>
</evidence>
<gene>
    <name evidence="1" type="ORF">CJD36_010950</name>
</gene>
<protein>
    <submittedName>
        <fullName evidence="1">Uncharacterized protein</fullName>
    </submittedName>
</protein>
<proteinExistence type="predicted"/>
<name>A0A2S7SVC9_9BACT</name>
<dbReference type="AlphaFoldDB" id="A0A2S7SVC9"/>
<dbReference type="Proteomes" id="UP000239872">
    <property type="component" value="Unassembled WGS sequence"/>
</dbReference>
<dbReference type="RefSeq" id="WP_105039214.1">
    <property type="nucleotide sequence ID" value="NZ_PPSL01000003.1"/>
</dbReference>
<dbReference type="EMBL" id="PPSL01000003">
    <property type="protein sequence ID" value="PQJ10486.1"/>
    <property type="molecule type" value="Genomic_DNA"/>
</dbReference>
<sequence length="227" mass="26449">MKINDCLSVVHDLLDHKFIVNGYKKISPKKWTKQNGSVRFEVIIDFWKLGPELHTYLSFSVIDSQVKKIVGKYLNIDDKKNQSLHTLKFFLFDLLNPPLGNSIVFYDKDGLNSIIKNIYDKFIEIDLHILTEKYGKLENILNVLICQTDMYYGKSTFKYLDMITAVVISKIINSPNYDRIVGMISSEWKARKDKFPFSYDVEFYGLILHKIINDFGEKGNVTKLVEE</sequence>
<organism evidence="1 2">
    <name type="scientific">Flavipsychrobacter stenotrophus</name>
    <dbReference type="NCBI Taxonomy" id="2077091"/>
    <lineage>
        <taxon>Bacteria</taxon>
        <taxon>Pseudomonadati</taxon>
        <taxon>Bacteroidota</taxon>
        <taxon>Chitinophagia</taxon>
        <taxon>Chitinophagales</taxon>
        <taxon>Chitinophagaceae</taxon>
        <taxon>Flavipsychrobacter</taxon>
    </lineage>
</organism>
<evidence type="ECO:0000313" key="1">
    <source>
        <dbReference type="EMBL" id="PQJ10486.1"/>
    </source>
</evidence>
<accession>A0A2S7SVC9</accession>
<keyword evidence="2" id="KW-1185">Reference proteome</keyword>
<reference evidence="1 2" key="1">
    <citation type="submission" date="2018-01" db="EMBL/GenBank/DDBJ databases">
        <title>A novel member of the phylum Bacteroidetes isolated from glacier ice.</title>
        <authorList>
            <person name="Liu Q."/>
            <person name="Xin Y.-H."/>
        </authorList>
    </citation>
    <scope>NUCLEOTIDE SEQUENCE [LARGE SCALE GENOMIC DNA]</scope>
    <source>
        <strain evidence="1 2">RB1R16</strain>
    </source>
</reference>
<comment type="caution">
    <text evidence="1">The sequence shown here is derived from an EMBL/GenBank/DDBJ whole genome shotgun (WGS) entry which is preliminary data.</text>
</comment>